<reference evidence="2" key="1">
    <citation type="submission" date="2020-11" db="EMBL/GenBank/DDBJ databases">
        <authorList>
            <consortium name="DOE Joint Genome Institute"/>
            <person name="Ahrendt S."/>
            <person name="Riley R."/>
            <person name="Andreopoulos W."/>
            <person name="Labutti K."/>
            <person name="Pangilinan J."/>
            <person name="Ruiz-Duenas F.J."/>
            <person name="Barrasa J.M."/>
            <person name="Sanchez-Garcia M."/>
            <person name="Camarero S."/>
            <person name="Miyauchi S."/>
            <person name="Serrano A."/>
            <person name="Linde D."/>
            <person name="Babiker R."/>
            <person name="Drula E."/>
            <person name="Ayuso-Fernandez I."/>
            <person name="Pacheco R."/>
            <person name="Padilla G."/>
            <person name="Ferreira P."/>
            <person name="Barriuso J."/>
            <person name="Kellner H."/>
            <person name="Castanera R."/>
            <person name="Alfaro M."/>
            <person name="Ramirez L."/>
            <person name="Pisabarro A.G."/>
            <person name="Kuo A."/>
            <person name="Tritt A."/>
            <person name="Lipzen A."/>
            <person name="He G."/>
            <person name="Yan M."/>
            <person name="Ng V."/>
            <person name="Cullen D."/>
            <person name="Martin F."/>
            <person name="Rosso M.-N."/>
            <person name="Henrissat B."/>
            <person name="Hibbett D."/>
            <person name="Martinez A.T."/>
            <person name="Grigoriev I.V."/>
        </authorList>
    </citation>
    <scope>NUCLEOTIDE SEQUENCE</scope>
    <source>
        <strain evidence="2">AH 40177</strain>
    </source>
</reference>
<dbReference type="OrthoDB" id="3226582at2759"/>
<accession>A0A9P5PEA4</accession>
<gene>
    <name evidence="2" type="ORF">BDP27DRAFT_323179</name>
</gene>
<evidence type="ECO:0000256" key="1">
    <source>
        <dbReference type="SAM" id="Phobius"/>
    </source>
</evidence>
<protein>
    <submittedName>
        <fullName evidence="2">Uncharacterized protein</fullName>
    </submittedName>
</protein>
<dbReference type="AlphaFoldDB" id="A0A9P5PEA4"/>
<evidence type="ECO:0000313" key="3">
    <source>
        <dbReference type="Proteomes" id="UP000772434"/>
    </source>
</evidence>
<keyword evidence="1" id="KW-0472">Membrane</keyword>
<name>A0A9P5PEA4_9AGAR</name>
<organism evidence="2 3">
    <name type="scientific">Rhodocollybia butyracea</name>
    <dbReference type="NCBI Taxonomy" id="206335"/>
    <lineage>
        <taxon>Eukaryota</taxon>
        <taxon>Fungi</taxon>
        <taxon>Dikarya</taxon>
        <taxon>Basidiomycota</taxon>
        <taxon>Agaricomycotina</taxon>
        <taxon>Agaricomycetes</taxon>
        <taxon>Agaricomycetidae</taxon>
        <taxon>Agaricales</taxon>
        <taxon>Marasmiineae</taxon>
        <taxon>Omphalotaceae</taxon>
        <taxon>Rhodocollybia</taxon>
    </lineage>
</organism>
<evidence type="ECO:0000313" key="2">
    <source>
        <dbReference type="EMBL" id="KAF9061719.1"/>
    </source>
</evidence>
<dbReference type="EMBL" id="JADNRY010000192">
    <property type="protein sequence ID" value="KAF9061719.1"/>
    <property type="molecule type" value="Genomic_DNA"/>
</dbReference>
<proteinExistence type="predicted"/>
<dbReference type="Proteomes" id="UP000772434">
    <property type="component" value="Unassembled WGS sequence"/>
</dbReference>
<keyword evidence="1" id="KW-1133">Transmembrane helix</keyword>
<sequence length="181" mass="19589">MGVLYGTANWVADGVLVYRCYHVWNGKIVIPLIPAVLSVINAAYAATATIQIGADELFATGQSKKVTIGDNLNFVFLGFTIFNNILLTGLIAGRMWWSNRVHSRLLGIDGQDKRLNAIVSMFVESGTLYPIALIACLIIQVKGSVATMDPILLQIVGIVPTLIMVFPFGICSISVQAYLCP</sequence>
<feature type="transmembrane region" description="Helical" evidence="1">
    <location>
        <begin position="117"/>
        <end position="139"/>
    </location>
</feature>
<keyword evidence="3" id="KW-1185">Reference proteome</keyword>
<keyword evidence="1" id="KW-0812">Transmembrane</keyword>
<feature type="transmembrane region" description="Helical" evidence="1">
    <location>
        <begin position="151"/>
        <end position="179"/>
    </location>
</feature>
<feature type="transmembrane region" description="Helical" evidence="1">
    <location>
        <begin position="28"/>
        <end position="53"/>
    </location>
</feature>
<comment type="caution">
    <text evidence="2">The sequence shown here is derived from an EMBL/GenBank/DDBJ whole genome shotgun (WGS) entry which is preliminary data.</text>
</comment>
<feature type="transmembrane region" description="Helical" evidence="1">
    <location>
        <begin position="74"/>
        <end position="97"/>
    </location>
</feature>